<dbReference type="PANTHER" id="PTHR10210:SF41">
    <property type="entry name" value="RIBOSE-PHOSPHATE PYROPHOSPHOKINASE 1, CHLOROPLASTIC"/>
    <property type="match status" value="1"/>
</dbReference>
<dbReference type="EMBL" id="LNZA01000001">
    <property type="protein sequence ID" value="KTD72797.1"/>
    <property type="molecule type" value="Genomic_DNA"/>
</dbReference>
<proteinExistence type="inferred from homology"/>
<sequence>MKPIIFSLFDHPVLERVAKKLELDIGKMTYREFPDAETYLCFHNVLQDRRVIILDSLDRPNPKIIPLLFAAKTAKKIGAKSIGLTAPYLAYMRQDKQFNAGEGITSEYFAKMLSDHFDWLITVDPHLHRYQNLNEIYTIPNNVLHSAHLISSWIQSNVNNPVLIGPDSESEQWVSGIAKVADAPYLILEKVRRGDDDVEIKSFDTLAYRSHTPVLVDDIISTAHTMMEVIKHLKTKKMKPPMCIGVHAIFAHDSYRALQEAGAERIVTCNSVPHASNQIDITDIICQGIQNILIDH</sequence>
<evidence type="ECO:0000313" key="6">
    <source>
        <dbReference type="Proteomes" id="UP000054693"/>
    </source>
</evidence>
<dbReference type="Gene3D" id="3.40.50.2020">
    <property type="match status" value="2"/>
</dbReference>
<organism evidence="5 6">
    <name type="scientific">Legionella tucsonensis</name>
    <dbReference type="NCBI Taxonomy" id="40335"/>
    <lineage>
        <taxon>Bacteria</taxon>
        <taxon>Pseudomonadati</taxon>
        <taxon>Pseudomonadota</taxon>
        <taxon>Gammaproteobacteria</taxon>
        <taxon>Legionellales</taxon>
        <taxon>Legionellaceae</taxon>
        <taxon>Legionella</taxon>
    </lineage>
</organism>
<keyword evidence="1 2" id="KW-0545">Nucleotide biosynthesis</keyword>
<dbReference type="SMART" id="SM01400">
    <property type="entry name" value="Pribosyltran_N"/>
    <property type="match status" value="1"/>
</dbReference>
<dbReference type="InterPro" id="IPR029057">
    <property type="entry name" value="PRTase-like"/>
</dbReference>
<dbReference type="PATRIC" id="fig|40335.7.peg.675"/>
<reference evidence="5 6" key="1">
    <citation type="submission" date="2015-11" db="EMBL/GenBank/DDBJ databases">
        <title>Genomic analysis of 38 Legionella species identifies large and diverse effector repertoires.</title>
        <authorList>
            <person name="Burstein D."/>
            <person name="Amaro F."/>
            <person name="Zusman T."/>
            <person name="Lifshitz Z."/>
            <person name="Cohen O."/>
            <person name="Gilbert J.A."/>
            <person name="Pupko T."/>
            <person name="Shuman H.A."/>
            <person name="Segal G."/>
        </authorList>
    </citation>
    <scope>NUCLEOTIDE SEQUENCE [LARGE SCALE GENOMIC DNA]</scope>
    <source>
        <strain evidence="5 6">ATCC 49180</strain>
    </source>
</reference>
<protein>
    <submittedName>
        <fullName evidence="5">Phosphoribosylpyrophosphate synthetase</fullName>
    </submittedName>
</protein>
<evidence type="ECO:0000313" key="5">
    <source>
        <dbReference type="EMBL" id="KTD72797.1"/>
    </source>
</evidence>
<evidence type="ECO:0000259" key="3">
    <source>
        <dbReference type="Pfam" id="PF00156"/>
    </source>
</evidence>
<dbReference type="GO" id="GO:0006164">
    <property type="term" value="P:purine nucleotide biosynthetic process"/>
    <property type="evidence" value="ECO:0007669"/>
    <property type="project" value="TreeGrafter"/>
</dbReference>
<dbReference type="Pfam" id="PF13793">
    <property type="entry name" value="Pribosyltran_N"/>
    <property type="match status" value="1"/>
</dbReference>
<dbReference type="GO" id="GO:0000287">
    <property type="term" value="F:magnesium ion binding"/>
    <property type="evidence" value="ECO:0007669"/>
    <property type="project" value="InterPro"/>
</dbReference>
<feature type="domain" description="Phosphoribosyltransferase" evidence="3">
    <location>
        <begin position="134"/>
        <end position="276"/>
    </location>
</feature>
<accession>A0A0W0ZUE7</accession>
<dbReference type="SUPFAM" id="SSF53271">
    <property type="entry name" value="PRTase-like"/>
    <property type="match status" value="2"/>
</dbReference>
<dbReference type="FunFam" id="3.40.50.2020:FF:000014">
    <property type="entry name" value="Ribose-phosphate pyrophosphokinase 1"/>
    <property type="match status" value="1"/>
</dbReference>
<dbReference type="STRING" id="40335.Ltuc_0644"/>
<dbReference type="NCBIfam" id="NF005537">
    <property type="entry name" value="PRK07199.1"/>
    <property type="match status" value="1"/>
</dbReference>
<dbReference type="NCBIfam" id="TIGR01251">
    <property type="entry name" value="ribP_PPkin"/>
    <property type="match status" value="1"/>
</dbReference>
<dbReference type="GO" id="GO:0005737">
    <property type="term" value="C:cytoplasm"/>
    <property type="evidence" value="ECO:0007669"/>
    <property type="project" value="TreeGrafter"/>
</dbReference>
<dbReference type="InterPro" id="IPR005946">
    <property type="entry name" value="Rib-P_diPkinase"/>
</dbReference>
<evidence type="ECO:0000256" key="2">
    <source>
        <dbReference type="RuleBase" id="RU004324"/>
    </source>
</evidence>
<dbReference type="Proteomes" id="UP000054693">
    <property type="component" value="Unassembled WGS sequence"/>
</dbReference>
<evidence type="ECO:0000259" key="4">
    <source>
        <dbReference type="Pfam" id="PF13793"/>
    </source>
</evidence>
<keyword evidence="6" id="KW-1185">Reference proteome</keyword>
<dbReference type="RefSeq" id="WP_058519900.1">
    <property type="nucleotide sequence ID" value="NZ_CAAAIP010000001.1"/>
</dbReference>
<dbReference type="AlphaFoldDB" id="A0A0W0ZUE7"/>
<dbReference type="PANTHER" id="PTHR10210">
    <property type="entry name" value="RIBOSE-PHOSPHATE DIPHOSPHOKINASE FAMILY MEMBER"/>
    <property type="match status" value="1"/>
</dbReference>
<dbReference type="InterPro" id="IPR000836">
    <property type="entry name" value="PRTase_dom"/>
</dbReference>
<comment type="similarity">
    <text evidence="2">Belongs to the ribose-phosphate pyrophosphokinase family.</text>
</comment>
<evidence type="ECO:0000256" key="1">
    <source>
        <dbReference type="ARBA" id="ARBA00022727"/>
    </source>
</evidence>
<comment type="caution">
    <text evidence="5">The sequence shown here is derived from an EMBL/GenBank/DDBJ whole genome shotgun (WGS) entry which is preliminary data.</text>
</comment>
<name>A0A0W0ZUE7_9GAMM</name>
<dbReference type="GO" id="GO:0006015">
    <property type="term" value="P:5-phosphoribose 1-diphosphate biosynthetic process"/>
    <property type="evidence" value="ECO:0007669"/>
    <property type="project" value="TreeGrafter"/>
</dbReference>
<dbReference type="CDD" id="cd06223">
    <property type="entry name" value="PRTases_typeI"/>
    <property type="match status" value="1"/>
</dbReference>
<feature type="domain" description="Ribose-phosphate pyrophosphokinase N-terminal" evidence="4">
    <location>
        <begin position="5"/>
        <end position="114"/>
    </location>
</feature>
<dbReference type="InterPro" id="IPR029099">
    <property type="entry name" value="Pribosyltran_N"/>
</dbReference>
<gene>
    <name evidence="5" type="ORF">Ltuc_0644</name>
</gene>
<dbReference type="GO" id="GO:0002189">
    <property type="term" value="C:ribose phosphate diphosphokinase complex"/>
    <property type="evidence" value="ECO:0007669"/>
    <property type="project" value="TreeGrafter"/>
</dbReference>
<dbReference type="GO" id="GO:0004749">
    <property type="term" value="F:ribose phosphate diphosphokinase activity"/>
    <property type="evidence" value="ECO:0007669"/>
    <property type="project" value="TreeGrafter"/>
</dbReference>
<dbReference type="OrthoDB" id="324294at2"/>
<dbReference type="Pfam" id="PF00156">
    <property type="entry name" value="Pribosyltran"/>
    <property type="match status" value="1"/>
</dbReference>